<dbReference type="Proteomes" id="UP000629098">
    <property type="component" value="Unassembled WGS sequence"/>
</dbReference>
<keyword evidence="1" id="KW-0472">Membrane</keyword>
<evidence type="ECO:0000313" key="2">
    <source>
        <dbReference type="EMBL" id="MBD2778894.1"/>
    </source>
</evidence>
<organism evidence="2 3">
    <name type="scientific">Iningainema tapete BLCC-T55</name>
    <dbReference type="NCBI Taxonomy" id="2748662"/>
    <lineage>
        <taxon>Bacteria</taxon>
        <taxon>Bacillati</taxon>
        <taxon>Cyanobacteriota</taxon>
        <taxon>Cyanophyceae</taxon>
        <taxon>Nostocales</taxon>
        <taxon>Scytonemataceae</taxon>
        <taxon>Iningainema tapete</taxon>
    </lineage>
</organism>
<proteinExistence type="predicted"/>
<gene>
    <name evidence="2" type="ORF">ICL16_44335</name>
</gene>
<dbReference type="EMBL" id="JACXAE010000134">
    <property type="protein sequence ID" value="MBD2778894.1"/>
    <property type="molecule type" value="Genomic_DNA"/>
</dbReference>
<dbReference type="NCBIfam" id="TIGR04533">
    <property type="entry name" value="cyanosortB_assc"/>
    <property type="match status" value="1"/>
</dbReference>
<keyword evidence="1" id="KW-1133">Transmembrane helix</keyword>
<sequence length="231" mass="26651">MTTFSKLLKERSFSQIVVIILLLLLLVMGAVPGYLKGRWDWQGPAKITNMKQLRQISKAGLTLPGWQTLQQKQEQIGGHKWSYQIIQQQGSKNQAILLLFPQKDHKDLPEVEWTEINSWGQWNVAQKRDAEFTVKQPLTKVKAQFFRASTKQKTFAVLQWYAWSRGGNPSPLSWFWADQLAQWRKHRLPWVAVSILIPMEPFGQVETNWRQAQSLGETVQATLMTSAFSSN</sequence>
<reference evidence="2" key="1">
    <citation type="submission" date="2020-09" db="EMBL/GenBank/DDBJ databases">
        <title>Iningainema tapete sp. nov. (Scytonemataceae, Cyanobacteria) from greenhouses in central Florida (USA) produces two types of nodularin with biosynthetic potential for microcystin-LR and anabaenopeptins.</title>
        <authorList>
            <person name="Berthold D.E."/>
            <person name="Lefler F.W."/>
            <person name="Huang I.-S."/>
            <person name="Abdulla H."/>
            <person name="Zimba P.V."/>
            <person name="Laughinghouse H.D. IV."/>
        </authorList>
    </citation>
    <scope>NUCLEOTIDE SEQUENCE</scope>
    <source>
        <strain evidence="2">BLCCT55</strain>
    </source>
</reference>
<protein>
    <submittedName>
        <fullName evidence="2">Cyanoexosortase B system-associated protein</fullName>
    </submittedName>
</protein>
<accession>A0A8J6XUN0</accession>
<comment type="caution">
    <text evidence="2">The sequence shown here is derived from an EMBL/GenBank/DDBJ whole genome shotgun (WGS) entry which is preliminary data.</text>
</comment>
<dbReference type="RefSeq" id="WP_190839094.1">
    <property type="nucleotide sequence ID" value="NZ_CAWPPI010000134.1"/>
</dbReference>
<feature type="transmembrane region" description="Helical" evidence="1">
    <location>
        <begin position="12"/>
        <end position="35"/>
    </location>
</feature>
<dbReference type="AlphaFoldDB" id="A0A8J6XUN0"/>
<keyword evidence="3" id="KW-1185">Reference proteome</keyword>
<name>A0A8J6XUN0_9CYAN</name>
<evidence type="ECO:0000313" key="3">
    <source>
        <dbReference type="Proteomes" id="UP000629098"/>
    </source>
</evidence>
<keyword evidence="1" id="KW-0812">Transmembrane</keyword>
<dbReference type="InterPro" id="IPR030917">
    <property type="entry name" value="Cyanoexo_CrtB_assoc"/>
</dbReference>
<evidence type="ECO:0000256" key="1">
    <source>
        <dbReference type="SAM" id="Phobius"/>
    </source>
</evidence>